<proteinExistence type="predicted"/>
<accession>A0A0P1BR63</accession>
<dbReference type="Proteomes" id="UP000054845">
    <property type="component" value="Unassembled WGS sequence"/>
</dbReference>
<evidence type="ECO:0000313" key="1">
    <source>
        <dbReference type="EMBL" id="CEH18972.1"/>
    </source>
</evidence>
<keyword evidence="2" id="KW-1185">Reference proteome</keyword>
<protein>
    <submittedName>
        <fullName evidence="1">Uncharacterized protein</fullName>
    </submittedName>
</protein>
<dbReference type="EMBL" id="CCYA01000276">
    <property type="protein sequence ID" value="CEH18972.1"/>
    <property type="molecule type" value="Genomic_DNA"/>
</dbReference>
<dbReference type="AlphaFoldDB" id="A0A0P1BR63"/>
<sequence>MLFVLVNARIDIHASDCDLLGRAGRWTDVLRRAANLVCSCSDRAKRLLKAENDANVHQLICQQQRHQPSGLPGPSALRVSKGYQLQQGSQISGS</sequence>
<evidence type="ECO:0000313" key="2">
    <source>
        <dbReference type="Proteomes" id="UP000054845"/>
    </source>
</evidence>
<organism evidence="1 2">
    <name type="scientific">Ceraceosorus bombacis</name>
    <dbReference type="NCBI Taxonomy" id="401625"/>
    <lineage>
        <taxon>Eukaryota</taxon>
        <taxon>Fungi</taxon>
        <taxon>Dikarya</taxon>
        <taxon>Basidiomycota</taxon>
        <taxon>Ustilaginomycotina</taxon>
        <taxon>Exobasidiomycetes</taxon>
        <taxon>Ceraceosorales</taxon>
        <taxon>Ceraceosoraceae</taxon>
        <taxon>Ceraceosorus</taxon>
    </lineage>
</organism>
<reference evidence="1 2" key="1">
    <citation type="submission" date="2014-09" db="EMBL/GenBank/DDBJ databases">
        <authorList>
            <person name="Magalhaes I.L.F."/>
            <person name="Oliveira U."/>
            <person name="Santos F.R."/>
            <person name="Vidigal T.H.D.A."/>
            <person name="Brescovit A.D."/>
            <person name="Santos A.J."/>
        </authorList>
    </citation>
    <scope>NUCLEOTIDE SEQUENCE [LARGE SCALE GENOMIC DNA]</scope>
</reference>
<name>A0A0P1BR63_9BASI</name>